<accession>A0A346PC81</accession>
<dbReference type="PANTHER" id="PTHR21240">
    <property type="entry name" value="2-AMINO-3-CARBOXYLMUCONATE-6-SEMIALDEHYDE DECARBOXYLASE"/>
    <property type="match status" value="1"/>
</dbReference>
<dbReference type="PROSITE" id="PS51257">
    <property type="entry name" value="PROKAR_LIPOPROTEIN"/>
    <property type="match status" value="1"/>
</dbReference>
<sequence>MVANRRRFLTATAGAGVLGAVAGCTGIDSDEADPDAPADETISLDVGPDDVDDVDELPLIDAHTHIMPLAARGNDPLSVGQLVDWMDDNGVDYAAVQALDSPEAYPVQAPSWWIIEECEAYDDRLMPFVTIDPRTLHYGEDATAVLDEHLDRGARGFGELKAGVEIDDEGALDLYELCAERDLPVLYHTDEQAMTDELGLPAHEAVFESFPEVHFIAHAWGWWVHVDGDVETTDRDRAHEGPIESEGRVPELLEAYDNVYADISAGAGWEALSRDEEFTQEFFETHHEQLVFGSDYLFPDQEIRQFQLFETIDLDLGAWADIRYRNFESILR</sequence>
<evidence type="ECO:0000313" key="4">
    <source>
        <dbReference type="Proteomes" id="UP000258707"/>
    </source>
</evidence>
<dbReference type="AlphaFoldDB" id="A0A346PC81"/>
<dbReference type="Proteomes" id="UP000258707">
    <property type="component" value="Chromosome"/>
</dbReference>
<dbReference type="InterPro" id="IPR032465">
    <property type="entry name" value="ACMSD"/>
</dbReference>
<dbReference type="KEGG" id="nan:AArc1_0784"/>
<name>A0A346PC81_9EURY</name>
<dbReference type="EMBL" id="CP024047">
    <property type="protein sequence ID" value="AXR77126.1"/>
    <property type="molecule type" value="Genomic_DNA"/>
</dbReference>
<reference evidence="4" key="1">
    <citation type="submission" date="2017-10" db="EMBL/GenBank/DDBJ databases">
        <title>Phenotypic and genomic properties of facultatively anaerobic sulfur-reducing natronoarchaea from hypersaline soda lakes.</title>
        <authorList>
            <person name="Sorokin D.Y."/>
            <person name="Kublanov I.V."/>
            <person name="Roman P."/>
            <person name="Sinninghe Damste J.S."/>
            <person name="Golyshin P.N."/>
            <person name="Rojo D."/>
            <person name="Ciordia S."/>
            <person name="Mena Md.C."/>
            <person name="Ferrer M."/>
            <person name="Messina E."/>
            <person name="Smedile F."/>
            <person name="La Spada G."/>
            <person name="La Cono V."/>
            <person name="Yakimov M.M."/>
        </authorList>
    </citation>
    <scope>NUCLEOTIDE SEQUENCE [LARGE SCALE GENOMIC DNA]</scope>
    <source>
        <strain evidence="4">AArc1</strain>
    </source>
</reference>
<dbReference type="GO" id="GO:0016831">
    <property type="term" value="F:carboxy-lyase activity"/>
    <property type="evidence" value="ECO:0007669"/>
    <property type="project" value="InterPro"/>
</dbReference>
<evidence type="ECO:0000256" key="1">
    <source>
        <dbReference type="ARBA" id="ARBA00023239"/>
    </source>
</evidence>
<dbReference type="Gene3D" id="3.20.20.140">
    <property type="entry name" value="Metal-dependent hydrolases"/>
    <property type="match status" value="1"/>
</dbReference>
<protein>
    <submittedName>
        <fullName evidence="3">Metal-dependent hydrolase of the TIM-barrel fold</fullName>
    </submittedName>
</protein>
<dbReference type="SUPFAM" id="SSF51556">
    <property type="entry name" value="Metallo-dependent hydrolases"/>
    <property type="match status" value="1"/>
</dbReference>
<gene>
    <name evidence="3" type="ORF">AArc1_0784</name>
</gene>
<dbReference type="InterPro" id="IPR032466">
    <property type="entry name" value="Metal_Hydrolase"/>
</dbReference>
<keyword evidence="3" id="KW-0378">Hydrolase</keyword>
<dbReference type="GO" id="GO:0016787">
    <property type="term" value="F:hydrolase activity"/>
    <property type="evidence" value="ECO:0007669"/>
    <property type="project" value="UniProtKB-KW"/>
</dbReference>
<evidence type="ECO:0000313" key="3">
    <source>
        <dbReference type="EMBL" id="AXR77126.1"/>
    </source>
</evidence>
<dbReference type="InterPro" id="IPR006680">
    <property type="entry name" value="Amidohydro-rel"/>
</dbReference>
<organism evidence="3 4">
    <name type="scientific">Natrarchaeobaculum sulfurireducens</name>
    <dbReference type="NCBI Taxonomy" id="2044521"/>
    <lineage>
        <taxon>Archaea</taxon>
        <taxon>Methanobacteriati</taxon>
        <taxon>Methanobacteriota</taxon>
        <taxon>Stenosarchaea group</taxon>
        <taxon>Halobacteria</taxon>
        <taxon>Halobacteriales</taxon>
        <taxon>Natrialbaceae</taxon>
        <taxon>Natrarchaeobaculum</taxon>
    </lineage>
</organism>
<proteinExistence type="predicted"/>
<evidence type="ECO:0000259" key="2">
    <source>
        <dbReference type="Pfam" id="PF04909"/>
    </source>
</evidence>
<keyword evidence="1" id="KW-0456">Lyase</keyword>
<dbReference type="PROSITE" id="PS51318">
    <property type="entry name" value="TAT"/>
    <property type="match status" value="1"/>
</dbReference>
<dbReference type="Pfam" id="PF04909">
    <property type="entry name" value="Amidohydro_2"/>
    <property type="match status" value="1"/>
</dbReference>
<dbReference type="InterPro" id="IPR006311">
    <property type="entry name" value="TAT_signal"/>
</dbReference>
<feature type="domain" description="Amidohydrolase-related" evidence="2">
    <location>
        <begin position="60"/>
        <end position="307"/>
    </location>
</feature>